<name>A0A1H7PCE4_RUMAL</name>
<protein>
    <submittedName>
        <fullName evidence="2">Reverse transcriptase (RNA-dependent DNA polymerase)</fullName>
    </submittedName>
</protein>
<feature type="domain" description="Reverse transcriptase" evidence="1">
    <location>
        <begin position="39"/>
        <end position="285"/>
    </location>
</feature>
<dbReference type="RefSeq" id="WP_074835682.1">
    <property type="nucleotide sequence ID" value="NZ_FOAT01000020.1"/>
</dbReference>
<dbReference type="InterPro" id="IPR000477">
    <property type="entry name" value="RT_dom"/>
</dbReference>
<dbReference type="PROSITE" id="PS50878">
    <property type="entry name" value="RT_POL"/>
    <property type="match status" value="1"/>
</dbReference>
<dbReference type="EMBL" id="FOAT01000020">
    <property type="protein sequence ID" value="SEL33329.1"/>
    <property type="molecule type" value="Genomic_DNA"/>
</dbReference>
<dbReference type="AlphaFoldDB" id="A0A1H7PCE4"/>
<evidence type="ECO:0000313" key="3">
    <source>
        <dbReference type="Proteomes" id="UP000186015"/>
    </source>
</evidence>
<dbReference type="Pfam" id="PF00078">
    <property type="entry name" value="RVT_1"/>
    <property type="match status" value="1"/>
</dbReference>
<reference evidence="2 3" key="1">
    <citation type="submission" date="2016-10" db="EMBL/GenBank/DDBJ databases">
        <authorList>
            <person name="de Groot N.N."/>
        </authorList>
    </citation>
    <scope>NUCLEOTIDE SEQUENCE [LARGE SCALE GENOMIC DNA]</scope>
    <source>
        <strain evidence="2 3">KH2T6</strain>
    </source>
</reference>
<gene>
    <name evidence="2" type="ORF">SAMN05216469_12047</name>
</gene>
<evidence type="ECO:0000313" key="2">
    <source>
        <dbReference type="EMBL" id="SEL33329.1"/>
    </source>
</evidence>
<keyword evidence="2" id="KW-0695">RNA-directed DNA polymerase</keyword>
<dbReference type="Proteomes" id="UP000186015">
    <property type="component" value="Unassembled WGS sequence"/>
</dbReference>
<sequence length="471" mass="56383">MDINMEIEKIVKYRNASLLFKDRKNEFALASIIDRIKNDYKNYNFNFSEFENISLKQMDKVRHIKKYKDFSTEEVLCIYLKRVLDRKFHIKYPNRNEYMHSLFDMISALSKMNDFSIYRFDFKDFFNTVSSEYVFKKFILASSLERDQLDLLEKFVKETKYAYAGLNTSNIICEIIAKHFDEILTQKFKHYGLIFYRRYIDDGILIFNTRIDEAKCLSIINETINEVFDDKGINVIKRCKTRINESKSKYISIRDMKSNIGSITLNGASRKKLDEKEFDFLGYEFRIISWLYKKKMGLRFEIVFKYGITQQKIDKYTNRIKKIIDDYIKDKDVELLRHRLKAFTHRTVYQVQRNNSMIWKSKGFISNYTELRYRTDSLTKETTTFLKKSILNYCRREFRGKLPYFLKGKEDESIYSLMNNLENNRTLLFVEPIGINQSGLEKLCKQIGIETSNKKYEDLVGEYLIKVNVGH</sequence>
<accession>A0A1H7PCE4</accession>
<keyword evidence="2" id="KW-0808">Transferase</keyword>
<keyword evidence="2" id="KW-0548">Nucleotidyltransferase</keyword>
<organism evidence="2 3">
    <name type="scientific">Ruminococcus albus</name>
    <dbReference type="NCBI Taxonomy" id="1264"/>
    <lineage>
        <taxon>Bacteria</taxon>
        <taxon>Bacillati</taxon>
        <taxon>Bacillota</taxon>
        <taxon>Clostridia</taxon>
        <taxon>Eubacteriales</taxon>
        <taxon>Oscillospiraceae</taxon>
        <taxon>Ruminococcus</taxon>
    </lineage>
</organism>
<dbReference type="GO" id="GO:0003964">
    <property type="term" value="F:RNA-directed DNA polymerase activity"/>
    <property type="evidence" value="ECO:0007669"/>
    <property type="project" value="UniProtKB-KW"/>
</dbReference>
<dbReference type="OrthoDB" id="9788687at2"/>
<proteinExistence type="predicted"/>
<evidence type="ECO:0000259" key="1">
    <source>
        <dbReference type="PROSITE" id="PS50878"/>
    </source>
</evidence>